<dbReference type="GO" id="GO:0000287">
    <property type="term" value="F:magnesium ion binding"/>
    <property type="evidence" value="ECO:0007669"/>
    <property type="project" value="UniProtKB-UniRule"/>
</dbReference>
<sequence>MSIVAIGTDIVELARLRKVWQRHPRRFLERHFVPSEIQYCLAKPDPVPSLAARFAAKEAFQKCWPDSLGWLEVWVEVEGRRPLLHFAPKLRARMEAEHLKAHLSLTHEKHYALAMVVLERQGSSSHP</sequence>
<dbReference type="HAMAP" id="MF_00101">
    <property type="entry name" value="AcpS"/>
    <property type="match status" value="1"/>
</dbReference>
<keyword evidence="6 8" id="KW-0443">Lipid metabolism</keyword>
<protein>
    <recommendedName>
        <fullName evidence="8">Holo-[acyl-carrier-protein] synthase</fullName>
        <shortName evidence="8">Holo-ACP synthase</shortName>
        <ecNumber evidence="8">2.7.8.7</ecNumber>
    </recommendedName>
    <alternativeName>
        <fullName evidence="8">4'-phosphopantetheinyl transferase AcpS</fullName>
    </alternativeName>
</protein>
<evidence type="ECO:0000259" key="9">
    <source>
        <dbReference type="Pfam" id="PF01648"/>
    </source>
</evidence>
<keyword evidence="5 8" id="KW-0460">Magnesium</keyword>
<dbReference type="GO" id="GO:0005737">
    <property type="term" value="C:cytoplasm"/>
    <property type="evidence" value="ECO:0007669"/>
    <property type="project" value="UniProtKB-SubCell"/>
</dbReference>
<dbReference type="InterPro" id="IPR002582">
    <property type="entry name" value="ACPS"/>
</dbReference>
<dbReference type="Proteomes" id="UP000266089">
    <property type="component" value="Unassembled WGS sequence"/>
</dbReference>
<evidence type="ECO:0000256" key="4">
    <source>
        <dbReference type="ARBA" id="ARBA00022832"/>
    </source>
</evidence>
<dbReference type="Gene3D" id="3.90.470.20">
    <property type="entry name" value="4'-phosphopantetheinyl transferase domain"/>
    <property type="match status" value="1"/>
</dbReference>
<dbReference type="NCBIfam" id="TIGR00556">
    <property type="entry name" value="pantethn_trn"/>
    <property type="match status" value="1"/>
</dbReference>
<dbReference type="GO" id="GO:0008897">
    <property type="term" value="F:holo-[acyl-carrier-protein] synthase activity"/>
    <property type="evidence" value="ECO:0007669"/>
    <property type="project" value="UniProtKB-UniRule"/>
</dbReference>
<evidence type="ECO:0000256" key="7">
    <source>
        <dbReference type="ARBA" id="ARBA00023160"/>
    </source>
</evidence>
<evidence type="ECO:0000256" key="5">
    <source>
        <dbReference type="ARBA" id="ARBA00022842"/>
    </source>
</evidence>
<dbReference type="OrthoDB" id="517356at2"/>
<proteinExistence type="inferred from homology"/>
<keyword evidence="4 8" id="KW-0276">Fatty acid metabolism</keyword>
<accession>A0A399E2J1</accession>
<keyword evidence="8" id="KW-0963">Cytoplasm</keyword>
<evidence type="ECO:0000313" key="11">
    <source>
        <dbReference type="Proteomes" id="UP000266089"/>
    </source>
</evidence>
<dbReference type="EC" id="2.7.8.7" evidence="8"/>
<gene>
    <name evidence="8 10" type="primary">acpS</name>
    <name evidence="10" type="ORF">Mcate_00589</name>
</gene>
<keyword evidence="3 8" id="KW-0479">Metal-binding</keyword>
<dbReference type="GO" id="GO:0006633">
    <property type="term" value="P:fatty acid biosynthetic process"/>
    <property type="evidence" value="ECO:0007669"/>
    <property type="project" value="UniProtKB-UniRule"/>
</dbReference>
<evidence type="ECO:0000256" key="1">
    <source>
        <dbReference type="ARBA" id="ARBA00022516"/>
    </source>
</evidence>
<evidence type="ECO:0000256" key="6">
    <source>
        <dbReference type="ARBA" id="ARBA00023098"/>
    </source>
</evidence>
<keyword evidence="7 8" id="KW-0275">Fatty acid biosynthesis</keyword>
<dbReference type="InterPro" id="IPR037143">
    <property type="entry name" value="4-PPantetheinyl_Trfase_dom_sf"/>
</dbReference>
<dbReference type="NCBIfam" id="TIGR00516">
    <property type="entry name" value="acpS"/>
    <property type="match status" value="1"/>
</dbReference>
<name>A0A399E2J1_9DEIN</name>
<dbReference type="RefSeq" id="WP_119361465.1">
    <property type="nucleotide sequence ID" value="NZ_JBHSXZ010000015.1"/>
</dbReference>
<evidence type="ECO:0000256" key="8">
    <source>
        <dbReference type="HAMAP-Rule" id="MF_00101"/>
    </source>
</evidence>
<dbReference type="Pfam" id="PF01648">
    <property type="entry name" value="ACPS"/>
    <property type="match status" value="1"/>
</dbReference>
<dbReference type="EMBL" id="QWKX01000010">
    <property type="protein sequence ID" value="RIH78877.1"/>
    <property type="molecule type" value="Genomic_DNA"/>
</dbReference>
<evidence type="ECO:0000256" key="2">
    <source>
        <dbReference type="ARBA" id="ARBA00022679"/>
    </source>
</evidence>
<reference evidence="10 11" key="1">
    <citation type="submission" date="2018-08" db="EMBL/GenBank/DDBJ databases">
        <title>Meiothermus cateniformans JCM 15151 genome sequencing project.</title>
        <authorList>
            <person name="Da Costa M.S."/>
            <person name="Albuquerque L."/>
            <person name="Raposo P."/>
            <person name="Froufe H.J.C."/>
            <person name="Barroso C.S."/>
            <person name="Egas C."/>
        </authorList>
    </citation>
    <scope>NUCLEOTIDE SEQUENCE [LARGE SCALE GENOMIC DNA]</scope>
    <source>
        <strain evidence="10 11">JCM 15151</strain>
    </source>
</reference>
<organism evidence="10 11">
    <name type="scientific">Meiothermus taiwanensis</name>
    <dbReference type="NCBI Taxonomy" id="172827"/>
    <lineage>
        <taxon>Bacteria</taxon>
        <taxon>Thermotogati</taxon>
        <taxon>Deinococcota</taxon>
        <taxon>Deinococci</taxon>
        <taxon>Thermales</taxon>
        <taxon>Thermaceae</taxon>
        <taxon>Meiothermus</taxon>
    </lineage>
</organism>
<keyword evidence="1 8" id="KW-0444">Lipid biosynthesis</keyword>
<dbReference type="InterPro" id="IPR008278">
    <property type="entry name" value="4-PPantetheinyl_Trfase_dom"/>
</dbReference>
<dbReference type="SUPFAM" id="SSF56214">
    <property type="entry name" value="4'-phosphopantetheinyl transferase"/>
    <property type="match status" value="1"/>
</dbReference>
<comment type="subcellular location">
    <subcellularLocation>
        <location evidence="8">Cytoplasm</location>
    </subcellularLocation>
</comment>
<comment type="catalytic activity">
    <reaction evidence="8">
        <text>apo-[ACP] + CoA = holo-[ACP] + adenosine 3',5'-bisphosphate + H(+)</text>
        <dbReference type="Rhea" id="RHEA:12068"/>
        <dbReference type="Rhea" id="RHEA-COMP:9685"/>
        <dbReference type="Rhea" id="RHEA-COMP:9690"/>
        <dbReference type="ChEBI" id="CHEBI:15378"/>
        <dbReference type="ChEBI" id="CHEBI:29999"/>
        <dbReference type="ChEBI" id="CHEBI:57287"/>
        <dbReference type="ChEBI" id="CHEBI:58343"/>
        <dbReference type="ChEBI" id="CHEBI:64479"/>
        <dbReference type="EC" id="2.7.8.7"/>
    </reaction>
</comment>
<evidence type="ECO:0000313" key="10">
    <source>
        <dbReference type="EMBL" id="RIH78877.1"/>
    </source>
</evidence>
<comment type="caution">
    <text evidence="10">The sequence shown here is derived from an EMBL/GenBank/DDBJ whole genome shotgun (WGS) entry which is preliminary data.</text>
</comment>
<comment type="similarity">
    <text evidence="8">Belongs to the P-Pant transferase superfamily. AcpS family.</text>
</comment>
<dbReference type="InterPro" id="IPR004568">
    <property type="entry name" value="Ppantetheine-prot_Trfase_dom"/>
</dbReference>
<dbReference type="AlphaFoldDB" id="A0A399E2J1"/>
<comment type="function">
    <text evidence="8">Transfers the 4'-phosphopantetheine moiety from coenzyme A to a Ser of acyl-carrier-protein.</text>
</comment>
<comment type="cofactor">
    <cofactor evidence="8">
        <name>Mg(2+)</name>
        <dbReference type="ChEBI" id="CHEBI:18420"/>
    </cofactor>
</comment>
<feature type="binding site" evidence="8">
    <location>
        <position position="9"/>
    </location>
    <ligand>
        <name>Mg(2+)</name>
        <dbReference type="ChEBI" id="CHEBI:18420"/>
    </ligand>
</feature>
<evidence type="ECO:0000256" key="3">
    <source>
        <dbReference type="ARBA" id="ARBA00022723"/>
    </source>
</evidence>
<feature type="domain" description="4'-phosphopantetheinyl transferase" evidence="9">
    <location>
        <begin position="5"/>
        <end position="115"/>
    </location>
</feature>
<keyword evidence="2 8" id="KW-0808">Transferase</keyword>
<feature type="binding site" evidence="8">
    <location>
        <position position="58"/>
    </location>
    <ligand>
        <name>Mg(2+)</name>
        <dbReference type="ChEBI" id="CHEBI:18420"/>
    </ligand>
</feature>
<dbReference type="NCBIfam" id="NF011256">
    <property type="entry name" value="PRK14662.1"/>
    <property type="match status" value="1"/>
</dbReference>